<sequence length="266" mass="30653">MDKLLETPTPAAYQVHLESFDGPLDLLLHLVHKNEMDIYDISMAQITRQYLEYLDQMKEHNLDIASEFLVMAATLMHIKSRMLLPRRDPDEGEEDEIDPRAELVQRLLEYRRYKDGAEQLEGYPQLNRDVFVRPDGIEDVAEDDPEPMVHDVGVYDLVKALRELLEEAPAPPVHAVSKSALTVAQGLRRLLARLRHKEMVSFRDCFAPSPQRDEIVIIFIAVLELVKLQLCRVVQLNQKGTLYLYPAESVRRGEVERLEGVDHGYQ</sequence>
<dbReference type="Proteomes" id="UP000005695">
    <property type="component" value="Unassembled WGS sequence"/>
</dbReference>
<dbReference type="PANTHER" id="PTHR33969">
    <property type="entry name" value="SEGREGATION AND CONDENSATION PROTEIN A"/>
    <property type="match status" value="1"/>
</dbReference>
<evidence type="ECO:0000313" key="4">
    <source>
        <dbReference type="Proteomes" id="UP000005695"/>
    </source>
</evidence>
<comment type="subcellular location">
    <subcellularLocation>
        <location evidence="2">Cytoplasm</location>
    </subcellularLocation>
    <text evidence="2">Associated with two foci at the outer edges of the nucleoid region in young cells, and at four foci within both cell halves in older cells.</text>
</comment>
<dbReference type="GO" id="GO:0006260">
    <property type="term" value="P:DNA replication"/>
    <property type="evidence" value="ECO:0007669"/>
    <property type="project" value="UniProtKB-UniRule"/>
</dbReference>
<keyword evidence="2" id="KW-0963">Cytoplasm</keyword>
<evidence type="ECO:0000256" key="2">
    <source>
        <dbReference type="HAMAP-Rule" id="MF_01805"/>
    </source>
</evidence>
<dbReference type="GO" id="GO:0005737">
    <property type="term" value="C:cytoplasm"/>
    <property type="evidence" value="ECO:0007669"/>
    <property type="project" value="UniProtKB-SubCell"/>
</dbReference>
<name>Q1JVP2_DESA6</name>
<comment type="caution">
    <text evidence="3">The sequence shown here is derived from an EMBL/GenBank/DDBJ whole genome shotgun (WGS) entry which is preliminary data.</text>
</comment>
<dbReference type="EMBL" id="AAEW02000034">
    <property type="protein sequence ID" value="EAT14307.1"/>
    <property type="molecule type" value="Genomic_DNA"/>
</dbReference>
<keyword evidence="2" id="KW-0131">Cell cycle</keyword>
<dbReference type="InterPro" id="IPR003768">
    <property type="entry name" value="ScpA"/>
</dbReference>
<proteinExistence type="inferred from homology"/>
<accession>Q1JVP2</accession>
<dbReference type="AlphaFoldDB" id="Q1JVP2"/>
<gene>
    <name evidence="2" type="primary">scpA</name>
    <name evidence="3" type="ORF">Dace_0220</name>
</gene>
<dbReference type="GO" id="GO:0051301">
    <property type="term" value="P:cell division"/>
    <property type="evidence" value="ECO:0007669"/>
    <property type="project" value="UniProtKB-KW"/>
</dbReference>
<reference evidence="3" key="1">
    <citation type="submission" date="2006-05" db="EMBL/GenBank/DDBJ databases">
        <title>Annotation of the draft genome assembly of Desulfuromonas acetoxidans DSM 684.</title>
        <authorList>
            <consortium name="US DOE Joint Genome Institute (JGI-ORNL)"/>
            <person name="Larimer F."/>
            <person name="Land M."/>
            <person name="Hauser L."/>
        </authorList>
    </citation>
    <scope>NUCLEOTIDE SEQUENCE [LARGE SCALE GENOMIC DNA]</scope>
    <source>
        <strain evidence="3">DSM 684</strain>
    </source>
</reference>
<comment type="function">
    <text evidence="2">Participates in chromosomal partition during cell division. May act via the formation of a condensin-like complex containing Smc and ScpB that pull DNA away from mid-cell into both cell halves.</text>
</comment>
<protein>
    <recommendedName>
        <fullName evidence="1 2">Segregation and condensation protein A</fullName>
    </recommendedName>
</protein>
<dbReference type="PANTHER" id="PTHR33969:SF2">
    <property type="entry name" value="SEGREGATION AND CONDENSATION PROTEIN A"/>
    <property type="match status" value="1"/>
</dbReference>
<evidence type="ECO:0000256" key="1">
    <source>
        <dbReference type="ARBA" id="ARBA00044777"/>
    </source>
</evidence>
<reference evidence="3" key="2">
    <citation type="submission" date="2006-05" db="EMBL/GenBank/DDBJ databases">
        <title>Sequencing of the draft genome and assembly of Desulfuromonas acetoxidans DSM 684.</title>
        <authorList>
            <consortium name="US DOE Joint Genome Institute (JGI-PGF)"/>
            <person name="Copeland A."/>
            <person name="Lucas S."/>
            <person name="Lapidus A."/>
            <person name="Barry K."/>
            <person name="Detter J.C."/>
            <person name="Glavina del Rio T."/>
            <person name="Hammon N."/>
            <person name="Israni S."/>
            <person name="Dalin E."/>
            <person name="Tice H."/>
            <person name="Bruce D."/>
            <person name="Pitluck S."/>
            <person name="Richardson P."/>
        </authorList>
    </citation>
    <scope>NUCLEOTIDE SEQUENCE [LARGE SCALE GENOMIC DNA]</scope>
    <source>
        <strain evidence="3">DSM 684</strain>
    </source>
</reference>
<keyword evidence="2" id="KW-0159">Chromosome partition</keyword>
<evidence type="ECO:0000313" key="3">
    <source>
        <dbReference type="EMBL" id="EAT14307.1"/>
    </source>
</evidence>
<comment type="subunit">
    <text evidence="2">Component of a cohesin-like complex composed of ScpA, ScpB and the Smc homodimer, in which ScpA and ScpB bind to the head domain of Smc. The presence of the three proteins is required for the association of the complex with DNA.</text>
</comment>
<dbReference type="GO" id="GO:0007059">
    <property type="term" value="P:chromosome segregation"/>
    <property type="evidence" value="ECO:0007669"/>
    <property type="project" value="UniProtKB-UniRule"/>
</dbReference>
<dbReference type="Gene3D" id="6.10.250.2410">
    <property type="match status" value="1"/>
</dbReference>
<dbReference type="Pfam" id="PF02616">
    <property type="entry name" value="SMC_ScpA"/>
    <property type="match status" value="1"/>
</dbReference>
<keyword evidence="4" id="KW-1185">Reference proteome</keyword>
<dbReference type="HAMAP" id="MF_01805">
    <property type="entry name" value="ScpA"/>
    <property type="match status" value="1"/>
</dbReference>
<comment type="similarity">
    <text evidence="2">Belongs to the ScpA family.</text>
</comment>
<organism evidence="3 4">
    <name type="scientific">Desulfuromonas acetoxidans (strain DSM 684 / 11070)</name>
    <dbReference type="NCBI Taxonomy" id="281689"/>
    <lineage>
        <taxon>Bacteria</taxon>
        <taxon>Pseudomonadati</taxon>
        <taxon>Thermodesulfobacteriota</taxon>
        <taxon>Desulfuromonadia</taxon>
        <taxon>Desulfuromonadales</taxon>
        <taxon>Desulfuromonadaceae</taxon>
        <taxon>Desulfuromonas</taxon>
    </lineage>
</organism>
<keyword evidence="2" id="KW-0132">Cell division</keyword>